<evidence type="ECO:0000313" key="2">
    <source>
        <dbReference type="EMBL" id="CRZ10046.1"/>
    </source>
</evidence>
<sequence length="163" mass="17721">MFMSPAPSRQCRHAMLSSVSNSSMTDGEDFDNFGGSADAQSIIDADEAEFIADQERSNILGVDPNDELLKTPTDAMLRCCSMITSPTDYFQSKAPSMGSLSGAGGGIDRPSFYSPVPEPFTPKSSKDRRFSISSPFMVLRPLWESTPGPVFSPSPSYRKFPSK</sequence>
<organism evidence="2">
    <name type="scientific">Spongospora subterranea</name>
    <dbReference type="NCBI Taxonomy" id="70186"/>
    <lineage>
        <taxon>Eukaryota</taxon>
        <taxon>Sar</taxon>
        <taxon>Rhizaria</taxon>
        <taxon>Endomyxa</taxon>
        <taxon>Phytomyxea</taxon>
        <taxon>Plasmodiophorida</taxon>
        <taxon>Plasmodiophoridae</taxon>
        <taxon>Spongospora</taxon>
    </lineage>
</organism>
<name>A0A0H5R889_9EUKA</name>
<feature type="region of interest" description="Disordered" evidence="1">
    <location>
        <begin position="144"/>
        <end position="163"/>
    </location>
</feature>
<dbReference type="EMBL" id="HACM01009604">
    <property type="protein sequence ID" value="CRZ10046.1"/>
    <property type="molecule type" value="Transcribed_RNA"/>
</dbReference>
<protein>
    <submittedName>
        <fullName evidence="2">Uncharacterized protein</fullName>
    </submittedName>
</protein>
<accession>A0A0H5R889</accession>
<reference evidence="2" key="1">
    <citation type="submission" date="2015-04" db="EMBL/GenBank/DDBJ databases">
        <title>The genome sequence of the plant pathogenic Rhizarian Plasmodiophora brassicae reveals insights in its biotrophic life cycle and the origin of chitin synthesis.</title>
        <authorList>
            <person name="Schwelm A."/>
            <person name="Fogelqvist J."/>
            <person name="Knaust A."/>
            <person name="Julke S."/>
            <person name="Lilja T."/>
            <person name="Dhandapani V."/>
            <person name="Bonilla-Rosso G."/>
            <person name="Karlsson M."/>
            <person name="Shevchenko A."/>
            <person name="Choi S.R."/>
            <person name="Kim H.G."/>
            <person name="Park J.Y."/>
            <person name="Lim Y.P."/>
            <person name="Ludwig-Muller J."/>
            <person name="Dixelius C."/>
        </authorList>
    </citation>
    <scope>NUCLEOTIDE SEQUENCE</scope>
    <source>
        <tissue evidence="2">Potato root galls</tissue>
    </source>
</reference>
<dbReference type="AlphaFoldDB" id="A0A0H5R889"/>
<evidence type="ECO:0000256" key="1">
    <source>
        <dbReference type="SAM" id="MobiDB-lite"/>
    </source>
</evidence>
<proteinExistence type="predicted"/>